<evidence type="ECO:0000256" key="11">
    <source>
        <dbReference type="SAM" id="MobiDB-lite"/>
    </source>
</evidence>
<evidence type="ECO:0000256" key="7">
    <source>
        <dbReference type="ARBA" id="ARBA00022989"/>
    </source>
</evidence>
<keyword evidence="4 12" id="KW-0812">Transmembrane</keyword>
<keyword evidence="6" id="KW-0630">Potassium</keyword>
<evidence type="ECO:0000256" key="3">
    <source>
        <dbReference type="ARBA" id="ARBA00022538"/>
    </source>
</evidence>
<reference evidence="14 15" key="1">
    <citation type="submission" date="2024-06" db="EMBL/GenBank/DDBJ databases">
        <title>Sorghum-associated microbial communities from plants grown in Nebraska, USA.</title>
        <authorList>
            <person name="Schachtman D."/>
        </authorList>
    </citation>
    <scope>NUCLEOTIDE SEQUENCE [LARGE SCALE GENOMIC DNA]</scope>
    <source>
        <strain evidence="14 15">2857</strain>
    </source>
</reference>
<dbReference type="InterPro" id="IPR047871">
    <property type="entry name" value="K_chnl_Slo-like"/>
</dbReference>
<feature type="region of interest" description="Disordered" evidence="11">
    <location>
        <begin position="224"/>
        <end position="246"/>
    </location>
</feature>
<keyword evidence="3" id="KW-0633">Potassium transport</keyword>
<feature type="transmembrane region" description="Helical" evidence="12">
    <location>
        <begin position="160"/>
        <end position="179"/>
    </location>
</feature>
<feature type="transmembrane region" description="Helical" evidence="12">
    <location>
        <begin position="191"/>
        <end position="215"/>
    </location>
</feature>
<proteinExistence type="predicted"/>
<comment type="caution">
    <text evidence="14">The sequence shown here is derived from an EMBL/GenBank/DDBJ whole genome shotgun (WGS) entry which is preliminary data.</text>
</comment>
<evidence type="ECO:0000256" key="10">
    <source>
        <dbReference type="ARBA" id="ARBA00023303"/>
    </source>
</evidence>
<keyword evidence="10 14" id="KW-0407">Ion channel</keyword>
<keyword evidence="7 12" id="KW-1133">Transmembrane helix</keyword>
<evidence type="ECO:0000256" key="8">
    <source>
        <dbReference type="ARBA" id="ARBA00023065"/>
    </source>
</evidence>
<organism evidence="14 15">
    <name type="scientific">Conyzicola nivalis</name>
    <dbReference type="NCBI Taxonomy" id="1477021"/>
    <lineage>
        <taxon>Bacteria</taxon>
        <taxon>Bacillati</taxon>
        <taxon>Actinomycetota</taxon>
        <taxon>Actinomycetes</taxon>
        <taxon>Micrococcales</taxon>
        <taxon>Microbacteriaceae</taxon>
        <taxon>Conyzicola</taxon>
    </lineage>
</organism>
<dbReference type="GO" id="GO:0034220">
    <property type="term" value="P:monoatomic ion transmembrane transport"/>
    <property type="evidence" value="ECO:0007669"/>
    <property type="project" value="UniProtKB-KW"/>
</dbReference>
<evidence type="ECO:0000256" key="5">
    <source>
        <dbReference type="ARBA" id="ARBA00022826"/>
    </source>
</evidence>
<evidence type="ECO:0000256" key="4">
    <source>
        <dbReference type="ARBA" id="ARBA00022692"/>
    </source>
</evidence>
<keyword evidence="2" id="KW-0813">Transport</keyword>
<dbReference type="Pfam" id="PF07885">
    <property type="entry name" value="Ion_trans_2"/>
    <property type="match status" value="1"/>
</dbReference>
<dbReference type="RefSeq" id="WP_354024777.1">
    <property type="nucleotide sequence ID" value="NZ_JBEPSJ010000002.1"/>
</dbReference>
<keyword evidence="8" id="KW-0406">Ion transport</keyword>
<dbReference type="Proteomes" id="UP001549257">
    <property type="component" value="Unassembled WGS sequence"/>
</dbReference>
<name>A0ABV2QNQ5_9MICO</name>
<feature type="compositionally biased region" description="Low complexity" evidence="11">
    <location>
        <begin position="232"/>
        <end position="246"/>
    </location>
</feature>
<dbReference type="Gene3D" id="1.10.287.70">
    <property type="match status" value="1"/>
</dbReference>
<feature type="transmembrane region" description="Helical" evidence="12">
    <location>
        <begin position="51"/>
        <end position="73"/>
    </location>
</feature>
<dbReference type="SUPFAM" id="SSF81324">
    <property type="entry name" value="Voltage-gated potassium channels"/>
    <property type="match status" value="1"/>
</dbReference>
<keyword evidence="15" id="KW-1185">Reference proteome</keyword>
<accession>A0ABV2QNQ5</accession>
<keyword evidence="9 12" id="KW-0472">Membrane</keyword>
<feature type="transmembrane region" description="Helical" evidence="12">
    <location>
        <begin position="129"/>
        <end position="148"/>
    </location>
</feature>
<comment type="subcellular location">
    <subcellularLocation>
        <location evidence="1">Membrane</location>
        <topology evidence="1">Multi-pass membrane protein</topology>
    </subcellularLocation>
</comment>
<dbReference type="EMBL" id="JBEPSJ010000002">
    <property type="protein sequence ID" value="MET4582595.1"/>
    <property type="molecule type" value="Genomic_DNA"/>
</dbReference>
<evidence type="ECO:0000256" key="9">
    <source>
        <dbReference type="ARBA" id="ARBA00023136"/>
    </source>
</evidence>
<feature type="domain" description="Potassium channel" evidence="13">
    <location>
        <begin position="137"/>
        <end position="216"/>
    </location>
</feature>
<evidence type="ECO:0000256" key="2">
    <source>
        <dbReference type="ARBA" id="ARBA00022448"/>
    </source>
</evidence>
<evidence type="ECO:0000259" key="13">
    <source>
        <dbReference type="Pfam" id="PF07885"/>
    </source>
</evidence>
<evidence type="ECO:0000313" key="14">
    <source>
        <dbReference type="EMBL" id="MET4582595.1"/>
    </source>
</evidence>
<feature type="transmembrane region" description="Helical" evidence="12">
    <location>
        <begin position="94"/>
        <end position="117"/>
    </location>
</feature>
<dbReference type="PANTHER" id="PTHR10027:SF33">
    <property type="entry name" value="CALCIUM-ACTIVATED POTASSIUM CHANNEL SUBUNIT ALPHA-1-RELATED"/>
    <property type="match status" value="1"/>
</dbReference>
<evidence type="ECO:0000256" key="12">
    <source>
        <dbReference type="SAM" id="Phobius"/>
    </source>
</evidence>
<protein>
    <submittedName>
        <fullName evidence="14">Voltage-gated potassium channel</fullName>
    </submittedName>
</protein>
<dbReference type="PRINTS" id="PR00169">
    <property type="entry name" value="KCHANNEL"/>
</dbReference>
<sequence length="246" mass="26337">MQEPPKPRAADAASAPAARWNSGASVPLILLGVTFIVSYSILVLVEDLPTWVRVLLWSEIVFTWLAFATDYVLRLVWAGKGNRGRFVAKHPNDLLSVFFPLFRAFWVLRLMRGMGFFRGRSGAAVRAQVVIYALVYTTTFMYVIALAALQAERDAPGATITTFGDAIWWACVTVATVGYGDTYPVTSLGRIYAVVLMIGGVAIVGTSSATVFSYISERVRSHGDGAGGGRGAADAGGPADAGDGRH</sequence>
<dbReference type="InterPro" id="IPR013099">
    <property type="entry name" value="K_chnl_dom"/>
</dbReference>
<evidence type="ECO:0000256" key="1">
    <source>
        <dbReference type="ARBA" id="ARBA00004141"/>
    </source>
</evidence>
<feature type="transmembrane region" description="Helical" evidence="12">
    <location>
        <begin position="26"/>
        <end position="45"/>
    </location>
</feature>
<evidence type="ECO:0000256" key="6">
    <source>
        <dbReference type="ARBA" id="ARBA00022958"/>
    </source>
</evidence>
<evidence type="ECO:0000313" key="15">
    <source>
        <dbReference type="Proteomes" id="UP001549257"/>
    </source>
</evidence>
<keyword evidence="5" id="KW-0631">Potassium channel</keyword>
<dbReference type="PANTHER" id="PTHR10027">
    <property type="entry name" value="CALCIUM-ACTIVATED POTASSIUM CHANNEL ALPHA CHAIN"/>
    <property type="match status" value="1"/>
</dbReference>
<gene>
    <name evidence="14" type="ORF">ABIE21_002105</name>
</gene>